<feature type="domain" description="Importin N-terminal" evidence="5">
    <location>
        <begin position="38"/>
        <end position="112"/>
    </location>
</feature>
<name>A0A9P4Z089_9HYPO</name>
<dbReference type="InterPro" id="IPR058669">
    <property type="entry name" value="TPR_IPO7/11-like"/>
</dbReference>
<dbReference type="FunFam" id="1.25.10.10:FF:000362">
    <property type="entry name" value="Importin 11, putative"/>
    <property type="match status" value="1"/>
</dbReference>
<dbReference type="GO" id="GO:0005635">
    <property type="term" value="C:nuclear envelope"/>
    <property type="evidence" value="ECO:0007669"/>
    <property type="project" value="TreeGrafter"/>
</dbReference>
<dbReference type="RefSeq" id="XP_035323684.1">
    <property type="nucleotide sequence ID" value="XM_035465847.1"/>
</dbReference>
<protein>
    <recommendedName>
        <fullName evidence="5">Importin N-terminal domain-containing protein</fullName>
    </recommendedName>
</protein>
<evidence type="ECO:0000256" key="3">
    <source>
        <dbReference type="ARBA" id="ARBA00022448"/>
    </source>
</evidence>
<reference evidence="6" key="1">
    <citation type="submission" date="2020-03" db="EMBL/GenBank/DDBJ databases">
        <title>Site-based positive gene gene selection in Geosmithia morbida across the United States reveals a broad range of putative effectors and factors for local host and environmental adapation.</title>
        <authorList>
            <person name="Onufrak A."/>
            <person name="Murdoch R.W."/>
            <person name="Gazis R."/>
            <person name="Huff M."/>
            <person name="Staton M."/>
            <person name="Klingeman W."/>
            <person name="Hadziabdic D."/>
        </authorList>
    </citation>
    <scope>NUCLEOTIDE SEQUENCE</scope>
    <source>
        <strain evidence="6">1262</strain>
    </source>
</reference>
<evidence type="ECO:0000259" key="5">
    <source>
        <dbReference type="PROSITE" id="PS50166"/>
    </source>
</evidence>
<dbReference type="Gene3D" id="1.25.10.10">
    <property type="entry name" value="Leucine-rich Repeat Variant"/>
    <property type="match status" value="1"/>
</dbReference>
<evidence type="ECO:0000313" key="6">
    <source>
        <dbReference type="EMBL" id="KAF4125032.1"/>
    </source>
</evidence>
<dbReference type="OrthoDB" id="361693at2759"/>
<sequence length="1236" mass="135791">MSFSIEVSGGANPLSFQDLCRALELATTAQDYAQRQAAEQQLSAWETHPGYYSSLQAVYLDRSLPLEPRFQAVIQLKNGIDKYWRQYAQVKNGIKPDEKDVIRARLFEGTVGEQDSRLAEHNAFVVAKVVRIDYPAEWPDALAQIMSLLRSSRAGDQQHLFGTLQILLQVVKELGSARLRKSQTALQSVTPEMFHVLTEIYAERSQLGIDFLSSSQGGEQDAYQAMSNSLVALKILRRLAMVGYEHPHADATVDKFWAMSQNQFGQLLSLVGGDGPSLPPEHFQKLAGGHLLQFTKLHIDMAEQHAVSFAVLPNTLALVHAYWDLVASFSDVFASSGGIRQSSSSGGAKAKAEGPLLEKLAVKGLLLLRACVRIGFQPVQTFKYRSPQTKADQAAAKEMIRNELFKPELVVAIVNRIITYLFIFRKSDLEAWDEDAEEWEKEQQAEGDAYEWQVRPCAERLFLDLLTNFKDLLIGPLMEYFQTAQNPQADIATKEAVYTAMGLSAAHVVNVFDFDTFLASTVAQDAQKSGDLQRVLRRRIAILLSQWAPVKLEDRSRPIVYHIFRHFLDPDDESNDLVVRITAARVLRWIADELGFSVEAFLPYTSDVLEQLTALIRNVEIDETKLAILESIRIIVTRMEEQVSQFGDQLMSNLPAVWDASGTEEYMIKQAVIAIFSALVMSMGSSSQRYQHLMVPLISEAVRPGSDLHIHLIDESLELWDAILMQSSPPLAPEIVGLAEMALPLLEYASVTAGAALTVLESYVALSPGALLEDKLRRPTITALMGVFDSKSREQVRTATACVETLIRTAVDMGGSEGMSVMMRDLVETGFMKKILGNLHDAWEAHQTTGPNRRISKLNTITEGDYLAILARLALAEPGLFVQMLTTFGSLEQVWGWLSAEWFSHLHGMDHIEHQKLYLLGLTRLLELPSPMQELALSRLQDYLTMWSNVISDLQDGAANATDCLIYGSSAAAEASEYDTPKIVAMRESAYRDPVHTVHAYAFVRERLQAVVARIGGEAVFEEQWAANVEKQCMDDFRSVASQMDPSQLAATILGQLDDDLTPGAPAAQRDEGILDALEPDVLVPGILGAPELTPGDEIHDAPPDEGDGLGLVPGVGAPVDADEGDVLEEELVGGDALDGAGGEADDEDARVPGGALCRGVHQADGVVDYVDSLPAGCEILDLLGPGAVVVRDRVVGAELAGHGELRGSRGRRYDCCTESLGHFLARGEGVMGEGR</sequence>
<comment type="caution">
    <text evidence="6">The sequence shown here is derived from an EMBL/GenBank/DDBJ whole genome shotgun (WGS) entry which is preliminary data.</text>
</comment>
<dbReference type="InterPro" id="IPR016024">
    <property type="entry name" value="ARM-type_fold"/>
</dbReference>
<evidence type="ECO:0000313" key="7">
    <source>
        <dbReference type="Proteomes" id="UP000749293"/>
    </source>
</evidence>
<dbReference type="EMBL" id="JAANYQ010000003">
    <property type="protein sequence ID" value="KAF4125032.1"/>
    <property type="molecule type" value="Genomic_DNA"/>
</dbReference>
<dbReference type="GeneID" id="55970099"/>
<dbReference type="SMART" id="SM00913">
    <property type="entry name" value="IBN_N"/>
    <property type="match status" value="1"/>
</dbReference>
<keyword evidence="7" id="KW-1185">Reference proteome</keyword>
<gene>
    <name evidence="6" type="ORF">GMORB2_3871</name>
</gene>
<evidence type="ECO:0000256" key="2">
    <source>
        <dbReference type="ARBA" id="ARBA00007991"/>
    </source>
</evidence>
<comment type="subcellular location">
    <subcellularLocation>
        <location evidence="1">Nucleus</location>
    </subcellularLocation>
</comment>
<proteinExistence type="inferred from homology"/>
<keyword evidence="3" id="KW-0813">Transport</keyword>
<dbReference type="GO" id="GO:0006606">
    <property type="term" value="P:protein import into nucleus"/>
    <property type="evidence" value="ECO:0007669"/>
    <property type="project" value="TreeGrafter"/>
</dbReference>
<dbReference type="PANTHER" id="PTHR10997">
    <property type="entry name" value="IMPORTIN-7, 8, 11"/>
    <property type="match status" value="1"/>
</dbReference>
<dbReference type="GO" id="GO:0005829">
    <property type="term" value="C:cytosol"/>
    <property type="evidence" value="ECO:0007669"/>
    <property type="project" value="TreeGrafter"/>
</dbReference>
<organism evidence="6 7">
    <name type="scientific">Geosmithia morbida</name>
    <dbReference type="NCBI Taxonomy" id="1094350"/>
    <lineage>
        <taxon>Eukaryota</taxon>
        <taxon>Fungi</taxon>
        <taxon>Dikarya</taxon>
        <taxon>Ascomycota</taxon>
        <taxon>Pezizomycotina</taxon>
        <taxon>Sordariomycetes</taxon>
        <taxon>Hypocreomycetidae</taxon>
        <taxon>Hypocreales</taxon>
        <taxon>Bionectriaceae</taxon>
        <taxon>Geosmithia</taxon>
    </lineage>
</organism>
<keyword evidence="4" id="KW-0539">Nucleus</keyword>
<dbReference type="Proteomes" id="UP000749293">
    <property type="component" value="Unassembled WGS sequence"/>
</dbReference>
<dbReference type="InterPro" id="IPR011989">
    <property type="entry name" value="ARM-like"/>
</dbReference>
<evidence type="ECO:0000256" key="1">
    <source>
        <dbReference type="ARBA" id="ARBA00004123"/>
    </source>
</evidence>
<evidence type="ECO:0000256" key="4">
    <source>
        <dbReference type="ARBA" id="ARBA00023242"/>
    </source>
</evidence>
<dbReference type="GO" id="GO:0031267">
    <property type="term" value="F:small GTPase binding"/>
    <property type="evidence" value="ECO:0007669"/>
    <property type="project" value="InterPro"/>
</dbReference>
<comment type="similarity">
    <text evidence="2">Belongs to the importin beta family.</text>
</comment>
<dbReference type="PANTHER" id="PTHR10997:SF7">
    <property type="entry name" value="IMPORTIN-11"/>
    <property type="match status" value="1"/>
</dbReference>
<dbReference type="SUPFAM" id="SSF48371">
    <property type="entry name" value="ARM repeat"/>
    <property type="match status" value="1"/>
</dbReference>
<dbReference type="Pfam" id="PF25758">
    <property type="entry name" value="TPR_IPO11"/>
    <property type="match status" value="1"/>
</dbReference>
<dbReference type="PROSITE" id="PS50166">
    <property type="entry name" value="IMPORTIN_B_NT"/>
    <property type="match status" value="1"/>
</dbReference>
<dbReference type="AlphaFoldDB" id="A0A9P4Z089"/>
<dbReference type="Pfam" id="PF03810">
    <property type="entry name" value="IBN_N"/>
    <property type="match status" value="1"/>
</dbReference>
<dbReference type="InterPro" id="IPR001494">
    <property type="entry name" value="Importin-beta_N"/>
</dbReference>
<accession>A0A9P4Z089</accession>